<dbReference type="STRING" id="28094.SAMN06295900_12199"/>
<dbReference type="Proteomes" id="UP000192911">
    <property type="component" value="Unassembled WGS sequence"/>
</dbReference>
<accession>A0A1X7H5B3</accession>
<keyword evidence="3" id="KW-1185">Reference proteome</keyword>
<evidence type="ECO:0000313" key="3">
    <source>
        <dbReference type="Proteomes" id="UP000192911"/>
    </source>
</evidence>
<proteinExistence type="predicted"/>
<evidence type="ECO:0000313" key="2">
    <source>
        <dbReference type="EMBL" id="SMF79780.1"/>
    </source>
</evidence>
<feature type="region of interest" description="Disordered" evidence="1">
    <location>
        <begin position="249"/>
        <end position="271"/>
    </location>
</feature>
<name>A0A1X7H5B3_TRICW</name>
<dbReference type="AlphaFoldDB" id="A0A1X7H5B3"/>
<reference evidence="3" key="1">
    <citation type="submission" date="2017-04" db="EMBL/GenBank/DDBJ databases">
        <authorList>
            <person name="Varghese N."/>
            <person name="Submissions S."/>
        </authorList>
    </citation>
    <scope>NUCLEOTIDE SEQUENCE [LARGE SCALE GENOMIC DNA]</scope>
    <source>
        <strain evidence="3">Ballard 720</strain>
    </source>
</reference>
<dbReference type="OrthoDB" id="9008811at2"/>
<organism evidence="2 3">
    <name type="scientific">Trinickia caryophylli</name>
    <name type="common">Paraburkholderia caryophylli</name>
    <dbReference type="NCBI Taxonomy" id="28094"/>
    <lineage>
        <taxon>Bacteria</taxon>
        <taxon>Pseudomonadati</taxon>
        <taxon>Pseudomonadota</taxon>
        <taxon>Betaproteobacteria</taxon>
        <taxon>Burkholderiales</taxon>
        <taxon>Burkholderiaceae</taxon>
        <taxon>Trinickia</taxon>
    </lineage>
</organism>
<evidence type="ECO:0000256" key="1">
    <source>
        <dbReference type="SAM" id="MobiDB-lite"/>
    </source>
</evidence>
<dbReference type="EMBL" id="FXAH01000021">
    <property type="protein sequence ID" value="SMF79780.1"/>
    <property type="molecule type" value="Genomic_DNA"/>
</dbReference>
<dbReference type="GeneID" id="95548288"/>
<gene>
    <name evidence="2" type="ORF">SAMN06295900_12199</name>
</gene>
<sequence>MSAARRKRRESVPGVHPLDERYVAAYARDEVSGDGLVRCPLCGAPLVPSRRHRAGHRYYRHASGADDERCPLTTPSYQPEGIAVGRPYDPEVGPVQRARFVRLWRRHYRMARASAPGLTLERFSELVALADVLNLWSYPSLDQRDLPYVLLAMAGFMAQRDERGEPVRVRFWFDWTVREVGQLWDAGRAAEPRLFRLVYRNPLHTPLPSGADLLHWEPVERAARLADIRTPVVARPELRAFARFLDESARERARREANDGRDGVDFDGSPE</sequence>
<dbReference type="RefSeq" id="WP_085230527.1">
    <property type="nucleotide sequence ID" value="NZ_BSQD01000019.1"/>
</dbReference>
<protein>
    <submittedName>
        <fullName evidence="2">Uncharacterized protein</fullName>
    </submittedName>
</protein>
<feature type="compositionally biased region" description="Basic and acidic residues" evidence="1">
    <location>
        <begin position="249"/>
        <end position="264"/>
    </location>
</feature>